<dbReference type="Proteomes" id="UP001154329">
    <property type="component" value="Chromosome 1"/>
</dbReference>
<dbReference type="EMBL" id="OU899034">
    <property type="protein sequence ID" value="CAH1713960.1"/>
    <property type="molecule type" value="Genomic_DNA"/>
</dbReference>
<evidence type="ECO:0000313" key="3">
    <source>
        <dbReference type="Proteomes" id="UP001154329"/>
    </source>
</evidence>
<reference evidence="2" key="2">
    <citation type="submission" date="2022-10" db="EMBL/GenBank/DDBJ databases">
        <authorList>
            <consortium name="ENA_rothamsted_submissions"/>
            <consortium name="culmorum"/>
            <person name="King R."/>
        </authorList>
    </citation>
    <scope>NUCLEOTIDE SEQUENCE</scope>
</reference>
<reference evidence="2" key="1">
    <citation type="submission" date="2022-02" db="EMBL/GenBank/DDBJ databases">
        <authorList>
            <person name="King R."/>
        </authorList>
    </citation>
    <scope>NUCLEOTIDE SEQUENCE</scope>
</reference>
<sequence>MPDTVRQVPISDDRYRCSGSGTDSYPSSPAVSPSHSFKRSKSTFYLLDRRTSPPPGRLVQPQNVTAGTIHGYASSVFWTVANALFGLTWVNVLLVRVPSLCLCLWVRCAWKCARVPLVVSKLVLRLCTASPANRRRGRCVTVLINGGSTVQALHLARNFHRAGARVIVCEIDGRPELSSFSVAAHSHYTVPGPNEDNCVQYVDALRAIVEKERVDVYVPTGGTVSAYYDAVAKPHLELLGCRCWTPGLDGVALLNDLSEVFRLCETVGLPVPKHLLVCSKDDVIKLYDNLSFRADRHFIVNVGQSGCKTAYSLQLPAARKSLRLPGPVSDDHPWLLVQHCLGSYYTTCTTVQAGRVVCNVTCTAHDGRVTDRNELIDDWTARFVSAVPVRFDGYLSFRVCVSPSRKVVPLGCHVGVPIAYASYLSNFEHVVIHCPPPPSHAHHRSNGVTDASHACAAAAHHRDADEANGAAPPPGCTELVTETTDRYYATSLLRETVVRTITVQSVKRLVRTVIMEREMVFAYWDPLPFFAHYSLQMIVDRINTALEETAILSSSAQKNRYTTF</sequence>
<name>A0A9P0ISZ1_APHGO</name>
<dbReference type="Gene3D" id="3.40.50.20">
    <property type="match status" value="1"/>
</dbReference>
<organism evidence="2 3">
    <name type="scientific">Aphis gossypii</name>
    <name type="common">Cotton aphid</name>
    <dbReference type="NCBI Taxonomy" id="80765"/>
    <lineage>
        <taxon>Eukaryota</taxon>
        <taxon>Metazoa</taxon>
        <taxon>Ecdysozoa</taxon>
        <taxon>Arthropoda</taxon>
        <taxon>Hexapoda</taxon>
        <taxon>Insecta</taxon>
        <taxon>Pterygota</taxon>
        <taxon>Neoptera</taxon>
        <taxon>Paraneoptera</taxon>
        <taxon>Hemiptera</taxon>
        <taxon>Sternorrhyncha</taxon>
        <taxon>Aphidomorpha</taxon>
        <taxon>Aphidoidea</taxon>
        <taxon>Aphididae</taxon>
        <taxon>Aphidini</taxon>
        <taxon>Aphis</taxon>
        <taxon>Aphis</taxon>
    </lineage>
</organism>
<accession>A0A9P0ISZ1</accession>
<feature type="region of interest" description="Disordered" evidence="1">
    <location>
        <begin position="16"/>
        <end position="36"/>
    </location>
</feature>
<evidence type="ECO:0000313" key="2">
    <source>
        <dbReference type="EMBL" id="CAH1713960.1"/>
    </source>
</evidence>
<proteinExistence type="predicted"/>
<protein>
    <submittedName>
        <fullName evidence="2">Uncharacterized protein</fullName>
    </submittedName>
</protein>
<dbReference type="AlphaFoldDB" id="A0A9P0ISZ1"/>
<keyword evidence="3" id="KW-1185">Reference proteome</keyword>
<feature type="compositionally biased region" description="Polar residues" evidence="1">
    <location>
        <begin position="19"/>
        <end position="35"/>
    </location>
</feature>
<evidence type="ECO:0000256" key="1">
    <source>
        <dbReference type="SAM" id="MobiDB-lite"/>
    </source>
</evidence>
<gene>
    <name evidence="2" type="ORF">APHIGO_LOCUS2593</name>
</gene>